<dbReference type="Proteomes" id="UP000076420">
    <property type="component" value="Unassembled WGS sequence"/>
</dbReference>
<keyword evidence="1" id="KW-0812">Transmembrane</keyword>
<organism evidence="2 3">
    <name type="scientific">Biomphalaria glabrata</name>
    <name type="common">Bloodfluke planorb</name>
    <name type="synonym">Freshwater snail</name>
    <dbReference type="NCBI Taxonomy" id="6526"/>
    <lineage>
        <taxon>Eukaryota</taxon>
        <taxon>Metazoa</taxon>
        <taxon>Spiralia</taxon>
        <taxon>Lophotrochozoa</taxon>
        <taxon>Mollusca</taxon>
        <taxon>Gastropoda</taxon>
        <taxon>Heterobranchia</taxon>
        <taxon>Euthyneura</taxon>
        <taxon>Panpulmonata</taxon>
        <taxon>Hygrophila</taxon>
        <taxon>Lymnaeoidea</taxon>
        <taxon>Planorbidae</taxon>
        <taxon>Biomphalaria</taxon>
    </lineage>
</organism>
<name>A0A2C9LPH7_BIOGL</name>
<evidence type="ECO:0000313" key="2">
    <source>
        <dbReference type="EnsemblMetazoa" id="BGLB033448-PB"/>
    </source>
</evidence>
<dbReference type="KEGG" id="bgt:106063640"/>
<dbReference type="VEuPathDB" id="VectorBase:BGLAX_041329"/>
<feature type="transmembrane region" description="Helical" evidence="1">
    <location>
        <begin position="31"/>
        <end position="50"/>
    </location>
</feature>
<keyword evidence="1" id="KW-0472">Membrane</keyword>
<dbReference type="VEuPathDB" id="VectorBase:BGLB033448"/>
<keyword evidence="1" id="KW-1133">Transmembrane helix</keyword>
<dbReference type="OrthoDB" id="10282029at2759"/>
<protein>
    <submittedName>
        <fullName evidence="2">Uncharacterized protein</fullName>
    </submittedName>
</protein>
<dbReference type="EnsemblMetazoa" id="BGLB033448-RB">
    <property type="protein sequence ID" value="BGLB033448-PB"/>
    <property type="gene ID" value="BGLB033448"/>
</dbReference>
<accession>A0A2C9LPH7</accession>
<gene>
    <name evidence="2" type="primary">106063640</name>
</gene>
<reference evidence="2" key="1">
    <citation type="submission" date="2020-05" db="UniProtKB">
        <authorList>
            <consortium name="EnsemblMetazoa"/>
        </authorList>
    </citation>
    <scope>IDENTIFICATION</scope>
    <source>
        <strain evidence="2">BB02</strain>
    </source>
</reference>
<evidence type="ECO:0000313" key="3">
    <source>
        <dbReference type="Proteomes" id="UP000076420"/>
    </source>
</evidence>
<sequence>MTQLPWWRYYERKQLSGNHGAKGVKIIMKSVRAVVSLCMTSFILIAMSIVSPNDGSILSSLEVRARLKKCLSEPEVYTNIPTGSTFPSVDGTSSDTNCRSVINRYLAGDGRALYLGLDEQDTYAPSPPAIKKAPLIDQALIKLSEGEDEQSHPSRQHGSDYWRAMAVNYLDAIGKRHLSELATHTNSLRPSVKATPLSQTNFKLDKEFWDTYLLGDHPPSLSEWDKAESIPTKREQFSIDALRKTLADMVWEQKARKVAGNREILFNSMLRDGR</sequence>
<proteinExistence type="predicted"/>
<evidence type="ECO:0000256" key="1">
    <source>
        <dbReference type="SAM" id="Phobius"/>
    </source>
</evidence>
<dbReference type="AlphaFoldDB" id="A0A2C9LPH7"/>